<gene>
    <name evidence="2" type="ORF">PXEA_LOCUS17517</name>
</gene>
<feature type="domain" description="MAM" evidence="1">
    <location>
        <begin position="29"/>
        <end position="162"/>
    </location>
</feature>
<organism evidence="2 3">
    <name type="scientific">Protopolystoma xenopodis</name>
    <dbReference type="NCBI Taxonomy" id="117903"/>
    <lineage>
        <taxon>Eukaryota</taxon>
        <taxon>Metazoa</taxon>
        <taxon>Spiralia</taxon>
        <taxon>Lophotrochozoa</taxon>
        <taxon>Platyhelminthes</taxon>
        <taxon>Monogenea</taxon>
        <taxon>Polyopisthocotylea</taxon>
        <taxon>Polystomatidea</taxon>
        <taxon>Polystomatidae</taxon>
        <taxon>Protopolystoma</taxon>
    </lineage>
</organism>
<dbReference type="OrthoDB" id="6283122at2759"/>
<proteinExistence type="predicted"/>
<accession>A0A448WZF0</accession>
<evidence type="ECO:0000313" key="2">
    <source>
        <dbReference type="EMBL" id="VEL24077.1"/>
    </source>
</evidence>
<dbReference type="GO" id="GO:0016020">
    <property type="term" value="C:membrane"/>
    <property type="evidence" value="ECO:0007669"/>
    <property type="project" value="InterPro"/>
</dbReference>
<evidence type="ECO:0000259" key="1">
    <source>
        <dbReference type="PROSITE" id="PS50060"/>
    </source>
</evidence>
<name>A0A448WZF0_9PLAT</name>
<reference evidence="2" key="1">
    <citation type="submission" date="2018-11" db="EMBL/GenBank/DDBJ databases">
        <authorList>
            <consortium name="Pathogen Informatics"/>
        </authorList>
    </citation>
    <scope>NUCLEOTIDE SEQUENCE</scope>
</reference>
<dbReference type="InterPro" id="IPR000998">
    <property type="entry name" value="MAM_dom"/>
</dbReference>
<dbReference type="EMBL" id="CAAALY010065745">
    <property type="protein sequence ID" value="VEL24077.1"/>
    <property type="molecule type" value="Genomic_DNA"/>
</dbReference>
<keyword evidence="3" id="KW-1185">Reference proteome</keyword>
<sequence>MYTNALEQKFLFLHTIGAPRSGGGRKREHYCSFADDWCGWINDPNSWRYRWSLVNASSFDASLRDLSAASSGKTGRKPDQETVSACFLAAQLAPQEQASSLFTWFGGDGEADSSIGQTKPISSLSRAASSSSDDSAPLQSRLWSPLIPSEIGLRCIRFYYHLALGRPKRSGLSRTAAGLALLQRQEG</sequence>
<dbReference type="AlphaFoldDB" id="A0A448WZF0"/>
<evidence type="ECO:0000313" key="3">
    <source>
        <dbReference type="Proteomes" id="UP000784294"/>
    </source>
</evidence>
<comment type="caution">
    <text evidence="2">The sequence shown here is derived from an EMBL/GenBank/DDBJ whole genome shotgun (WGS) entry which is preliminary data.</text>
</comment>
<dbReference type="Proteomes" id="UP000784294">
    <property type="component" value="Unassembled WGS sequence"/>
</dbReference>
<protein>
    <recommendedName>
        <fullName evidence="1">MAM domain-containing protein</fullName>
    </recommendedName>
</protein>
<dbReference type="PROSITE" id="PS50060">
    <property type="entry name" value="MAM_2"/>
    <property type="match status" value="1"/>
</dbReference>
<dbReference type="Gene3D" id="2.60.120.200">
    <property type="match status" value="1"/>
</dbReference>